<evidence type="ECO:0000256" key="1">
    <source>
        <dbReference type="SAM" id="MobiDB-lite"/>
    </source>
</evidence>
<dbReference type="AlphaFoldDB" id="A0AAN8JSF0"/>
<dbReference type="PANTHER" id="PTHR15681">
    <property type="entry name" value="MAD2L1-BINDING PROTEIN"/>
    <property type="match status" value="1"/>
</dbReference>
<dbReference type="InterPro" id="IPR053729">
    <property type="entry name" value="MAD2L1BP_domain_sf"/>
</dbReference>
<dbReference type="GO" id="GO:0005634">
    <property type="term" value="C:nucleus"/>
    <property type="evidence" value="ECO:0007669"/>
    <property type="project" value="InterPro"/>
</dbReference>
<reference evidence="2 3" key="1">
    <citation type="submission" date="2024-01" db="EMBL/GenBank/DDBJ databases">
        <title>The genome of the rayed Mediterranean limpet Patella caerulea (Linnaeus, 1758).</title>
        <authorList>
            <person name="Anh-Thu Weber A."/>
            <person name="Halstead-Nussloch G."/>
        </authorList>
    </citation>
    <scope>NUCLEOTIDE SEQUENCE [LARGE SCALE GENOMIC DNA]</scope>
    <source>
        <strain evidence="2">AATW-2023a</strain>
        <tissue evidence="2">Whole specimen</tissue>
    </source>
</reference>
<evidence type="ECO:0000313" key="3">
    <source>
        <dbReference type="Proteomes" id="UP001347796"/>
    </source>
</evidence>
<dbReference type="PANTHER" id="PTHR15681:SF1">
    <property type="entry name" value="MAD2L1-BINDING PROTEIN"/>
    <property type="match status" value="1"/>
</dbReference>
<protein>
    <recommendedName>
        <fullName evidence="4">MAD2L1-binding protein</fullName>
    </recommendedName>
</protein>
<dbReference type="Proteomes" id="UP001347796">
    <property type="component" value="Unassembled WGS sequence"/>
</dbReference>
<organism evidence="2 3">
    <name type="scientific">Patella caerulea</name>
    <name type="common">Rayed Mediterranean limpet</name>
    <dbReference type="NCBI Taxonomy" id="87958"/>
    <lineage>
        <taxon>Eukaryota</taxon>
        <taxon>Metazoa</taxon>
        <taxon>Spiralia</taxon>
        <taxon>Lophotrochozoa</taxon>
        <taxon>Mollusca</taxon>
        <taxon>Gastropoda</taxon>
        <taxon>Patellogastropoda</taxon>
        <taxon>Patelloidea</taxon>
        <taxon>Patellidae</taxon>
        <taxon>Patella</taxon>
    </lineage>
</organism>
<dbReference type="InterPro" id="IPR009511">
    <property type="entry name" value="MAD1/Cdc20-bound-Mad2-bd"/>
</dbReference>
<dbReference type="EMBL" id="JAZGQO010000007">
    <property type="protein sequence ID" value="KAK6183106.1"/>
    <property type="molecule type" value="Genomic_DNA"/>
</dbReference>
<gene>
    <name evidence="2" type="ORF">SNE40_010650</name>
</gene>
<evidence type="ECO:0008006" key="4">
    <source>
        <dbReference type="Google" id="ProtNLM"/>
    </source>
</evidence>
<dbReference type="Pfam" id="PF06581">
    <property type="entry name" value="p31comet"/>
    <property type="match status" value="1"/>
</dbReference>
<feature type="region of interest" description="Disordered" evidence="1">
    <location>
        <begin position="65"/>
        <end position="86"/>
    </location>
</feature>
<dbReference type="GO" id="GO:0007096">
    <property type="term" value="P:regulation of exit from mitosis"/>
    <property type="evidence" value="ECO:0007669"/>
    <property type="project" value="InterPro"/>
</dbReference>
<accession>A0AAN8JSF0</accession>
<proteinExistence type="predicted"/>
<dbReference type="Gene3D" id="3.30.900.20">
    <property type="match status" value="1"/>
</dbReference>
<evidence type="ECO:0000313" key="2">
    <source>
        <dbReference type="EMBL" id="KAK6183106.1"/>
    </source>
</evidence>
<keyword evidence="3" id="KW-1185">Reference proteome</keyword>
<name>A0AAN8JSF0_PATCE</name>
<comment type="caution">
    <text evidence="2">The sequence shown here is derived from an EMBL/GenBank/DDBJ whole genome shotgun (WGS) entry which is preliminary data.</text>
</comment>
<sequence>MAGNLNKRLNFRVKENVNKSCDLIFDGGLHSTTRGAMVNELVKYFMYERQQIPVPFDHAKRELKKLSEQQETESRENEKRIEMRQKELPIPLSSKRKLKKRLTERKASSALENLDLIFENIKKSFEHCPEISQIMIVLGSTVVSPKEMYIIQMPPLSPDAENIVFKSCVRSLFRQLITHDLLGNIKAISPTNMTVLLKAPRGCNIEWFTPKHNFKTPSRGQQFMFNCVCEQPVVLTHDLTHDANEFDISGIDCLDSLDIDMSASALDDVSLSELLSKRISFGHHKYQTPVASKTPIDQINHNAITPAQTIHHDDDHLWFQSPIVVKGYRDPVHQK</sequence>